<accession>A0A654FBT5</accession>
<name>A0A654FBT5_ARATH</name>
<dbReference type="EMBL" id="CACRSJ010000106">
    <property type="protein sequence ID" value="VYS59026.1"/>
    <property type="molecule type" value="Genomic_DNA"/>
</dbReference>
<evidence type="ECO:0000313" key="1">
    <source>
        <dbReference type="EMBL" id="VYS59026.1"/>
    </source>
</evidence>
<evidence type="ECO:0000313" key="2">
    <source>
        <dbReference type="Proteomes" id="UP000426265"/>
    </source>
</evidence>
<protein>
    <submittedName>
        <fullName evidence="1">Uncharacterized protein</fullName>
    </submittedName>
</protein>
<proteinExistence type="predicted"/>
<organism evidence="1 2">
    <name type="scientific">Arabidopsis thaliana</name>
    <name type="common">Mouse-ear cress</name>
    <dbReference type="NCBI Taxonomy" id="3702"/>
    <lineage>
        <taxon>Eukaryota</taxon>
        <taxon>Viridiplantae</taxon>
        <taxon>Streptophyta</taxon>
        <taxon>Embryophyta</taxon>
        <taxon>Tracheophyta</taxon>
        <taxon>Spermatophyta</taxon>
        <taxon>Magnoliopsida</taxon>
        <taxon>eudicotyledons</taxon>
        <taxon>Gunneridae</taxon>
        <taxon>Pentapetalae</taxon>
        <taxon>rosids</taxon>
        <taxon>malvids</taxon>
        <taxon>Brassicales</taxon>
        <taxon>Brassicaceae</taxon>
        <taxon>Camelineae</taxon>
        <taxon>Arabidopsis</taxon>
    </lineage>
</organism>
<gene>
    <name evidence="1" type="ORF">AN1_LOCUS14468</name>
</gene>
<dbReference type="AlphaFoldDB" id="A0A654FBT5"/>
<reference evidence="1 2" key="1">
    <citation type="submission" date="2019-11" db="EMBL/GenBank/DDBJ databases">
        <authorList>
            <person name="Jiao W.-B."/>
            <person name="Schneeberger K."/>
        </authorList>
    </citation>
    <scope>NUCLEOTIDE SEQUENCE [LARGE SCALE GENOMIC DNA]</scope>
    <source>
        <strain evidence="2">cv. An-1</strain>
    </source>
</reference>
<sequence length="125" mass="14598">MLVSSIKDDDKKKNVTKIDVKGFPMAFQLWLLGFVSELEVAYARLDDKSDRFLICAKYLSTVQPSYEQIISKREDLEVISVLSDSNEEEDDDVLMHLLKSDYVFSRLDWKRCYALVQHQQDVEVE</sequence>
<dbReference type="Proteomes" id="UP000426265">
    <property type="component" value="Unassembled WGS sequence"/>
</dbReference>